<dbReference type="SUPFAM" id="SSF55455">
    <property type="entry name" value="SRF-like"/>
    <property type="match status" value="1"/>
</dbReference>
<feature type="compositionally biased region" description="Low complexity" evidence="7">
    <location>
        <begin position="689"/>
        <end position="702"/>
    </location>
</feature>
<keyword evidence="4" id="KW-0804">Transcription</keyword>
<evidence type="ECO:0000256" key="3">
    <source>
        <dbReference type="ARBA" id="ARBA00023125"/>
    </source>
</evidence>
<name>A0A1Z8JW22_PICKU</name>
<dbReference type="SMART" id="SM00432">
    <property type="entry name" value="MADS"/>
    <property type="match status" value="1"/>
</dbReference>
<gene>
    <name evidence="9" type="ORF">CAS74_001109</name>
</gene>
<dbReference type="Proteomes" id="UP000195871">
    <property type="component" value="Unassembled WGS sequence"/>
</dbReference>
<evidence type="ECO:0000259" key="8">
    <source>
        <dbReference type="PROSITE" id="PS50066"/>
    </source>
</evidence>
<comment type="caution">
    <text evidence="9">The sequence shown here is derived from an EMBL/GenBank/DDBJ whole genome shotgun (WGS) entry which is preliminary data.</text>
</comment>
<dbReference type="GO" id="GO:0005634">
    <property type="term" value="C:nucleus"/>
    <property type="evidence" value="ECO:0007669"/>
    <property type="project" value="UniProtKB-SubCell"/>
</dbReference>
<evidence type="ECO:0000256" key="2">
    <source>
        <dbReference type="ARBA" id="ARBA00023015"/>
    </source>
</evidence>
<feature type="compositionally biased region" description="Acidic residues" evidence="7">
    <location>
        <begin position="169"/>
        <end position="190"/>
    </location>
</feature>
<feature type="region of interest" description="Disordered" evidence="7">
    <location>
        <begin position="578"/>
        <end position="655"/>
    </location>
</feature>
<dbReference type="AlphaFoldDB" id="A0A1Z8JW22"/>
<dbReference type="InterPro" id="IPR036879">
    <property type="entry name" value="TF_MADSbox_sf"/>
</dbReference>
<evidence type="ECO:0000256" key="4">
    <source>
        <dbReference type="ARBA" id="ARBA00023163"/>
    </source>
</evidence>
<comment type="subcellular location">
    <subcellularLocation>
        <location evidence="1">Nucleus</location>
    </subcellularLocation>
</comment>
<dbReference type="EMBL" id="NHMM01000001">
    <property type="protein sequence ID" value="OUT24719.1"/>
    <property type="molecule type" value="Genomic_DNA"/>
</dbReference>
<feature type="compositionally biased region" description="Polar residues" evidence="7">
    <location>
        <begin position="578"/>
        <end position="592"/>
    </location>
</feature>
<dbReference type="GO" id="GO:0046983">
    <property type="term" value="F:protein dimerization activity"/>
    <property type="evidence" value="ECO:0007669"/>
    <property type="project" value="InterPro"/>
</dbReference>
<dbReference type="Gene3D" id="3.40.1810.10">
    <property type="entry name" value="Transcription factor, MADS-box"/>
    <property type="match status" value="1"/>
</dbReference>
<dbReference type="PROSITE" id="PS00350">
    <property type="entry name" value="MADS_BOX_1"/>
    <property type="match status" value="1"/>
</dbReference>
<dbReference type="Pfam" id="PF00319">
    <property type="entry name" value="SRF-TF"/>
    <property type="match status" value="1"/>
</dbReference>
<dbReference type="InterPro" id="IPR002100">
    <property type="entry name" value="TF_MADSbox"/>
</dbReference>
<evidence type="ECO:0000256" key="1">
    <source>
        <dbReference type="ARBA" id="ARBA00004123"/>
    </source>
</evidence>
<sequence>MGRRKISIEPLTDDRNRTVTFTKRKAGLFKKAHELSILCEVDIAVIIIGRNHKIYEYSSNDTEKILDRYESHLMDVHERKRPENFGNYKTTSRILDDSLIKGSSSMACSDNSGRTNSNYTKLMNKIYPSNVSTRNQRLIQAENKKLKMIGNGDSQERGDSGGNGKRNDDDYDDNYDDDDDDDDRDDDDRDGDGKGKAKGNGEHAVVKEGAEKKIIVKREKEDDDVGHYVEDGEDVASDDSDSQMDTVHSSYQHGNDSTITNNETSIIMPSKRTRSQDSNNVLRSSKRMRKDDPLKEQHAHADSHDGNPSTPTARSSVHSASASVTPYRNSGITRKKCKDNKRPTLSLQIPSADLESKQQVVGSMTTAEGTISTKSNPANKELEKERPENITLPSPIFSQIPSVQQQQALMNLNGGTPFPSALYKDRKNLYTPISSSFLTSLNVGPATAGISINGNGSETPINNMNFFNFVGQSPSQLLTPSIPVPPPLTSMSTSENLSLERKPSELKNILNSNGNMNEMLGQKTSRPHPLNLQFQIPSTGLTPGSSQPLYSIPLNSATSAYFPQTHSQMRIPTQPRLSHTNISLPHTNASSVTNPSSNSLNTDDNTTNSNMNSNNRSGNNSATNIAAMNNISSNHNTTNNSSGSSRAGTVSGTELPNLSGELSALPSKYMDINSPINMFSGEWSIPIGSTPTTTTSHPLPLIGNKPSLAASKIGDSEKPHESPSAKSSYQIGKKHVSE</sequence>
<dbReference type="GO" id="GO:0000981">
    <property type="term" value="F:DNA-binding transcription factor activity, RNA polymerase II-specific"/>
    <property type="evidence" value="ECO:0007669"/>
    <property type="project" value="TreeGrafter"/>
</dbReference>
<reference evidence="9 10" key="1">
    <citation type="submission" date="2017-05" db="EMBL/GenBank/DDBJ databases">
        <title>The Genome Sequence of Candida krusei Ckrusei653.</title>
        <authorList>
            <person name="Cuomo C."/>
            <person name="Forche A."/>
            <person name="Young S."/>
            <person name="Abouelleil A."/>
            <person name="Cao P."/>
            <person name="Chapman S."/>
            <person name="Cusick C."/>
            <person name="Shea T."/>
            <person name="Nusbaum C."/>
            <person name="Birren B."/>
        </authorList>
    </citation>
    <scope>NUCLEOTIDE SEQUENCE [LARGE SCALE GENOMIC DNA]</scope>
    <source>
        <strain evidence="9 10">Ckrusei653</strain>
    </source>
</reference>
<feature type="compositionally biased region" description="Polar residues" evidence="7">
    <location>
        <begin position="646"/>
        <end position="655"/>
    </location>
</feature>
<feature type="compositionally biased region" description="Low complexity" evidence="7">
    <location>
        <begin position="593"/>
        <end position="645"/>
    </location>
</feature>
<proteinExistence type="inferred from homology"/>
<feature type="compositionally biased region" description="Acidic residues" evidence="7">
    <location>
        <begin position="231"/>
        <end position="242"/>
    </location>
</feature>
<feature type="compositionally biased region" description="Basic and acidic residues" evidence="7">
    <location>
        <begin position="191"/>
        <end position="230"/>
    </location>
</feature>
<protein>
    <recommendedName>
        <fullName evidence="8">MADS-box domain-containing protein</fullName>
    </recommendedName>
</protein>
<dbReference type="VEuPathDB" id="FungiDB:C5L36_0C10880"/>
<evidence type="ECO:0000313" key="10">
    <source>
        <dbReference type="Proteomes" id="UP000195871"/>
    </source>
</evidence>
<dbReference type="PANTHER" id="PTHR11945">
    <property type="entry name" value="MADS BOX PROTEIN"/>
    <property type="match status" value="1"/>
</dbReference>
<keyword evidence="5" id="KW-0539">Nucleus</keyword>
<evidence type="ECO:0000256" key="7">
    <source>
        <dbReference type="SAM" id="MobiDB-lite"/>
    </source>
</evidence>
<keyword evidence="3" id="KW-0238">DNA-binding</keyword>
<feature type="region of interest" description="Disordered" evidence="7">
    <location>
        <begin position="144"/>
        <end position="348"/>
    </location>
</feature>
<dbReference type="CDD" id="cd00265">
    <property type="entry name" value="MADS_MEF2_like"/>
    <property type="match status" value="1"/>
</dbReference>
<accession>A0A1Z8JW22</accession>
<comment type="similarity">
    <text evidence="6">Belongs to the MEF2 family.</text>
</comment>
<feature type="region of interest" description="Disordered" evidence="7">
    <location>
        <begin position="689"/>
        <end position="738"/>
    </location>
</feature>
<dbReference type="PROSITE" id="PS50066">
    <property type="entry name" value="MADS_BOX_2"/>
    <property type="match status" value="1"/>
</dbReference>
<dbReference type="GO" id="GO:0000978">
    <property type="term" value="F:RNA polymerase II cis-regulatory region sequence-specific DNA binding"/>
    <property type="evidence" value="ECO:0007669"/>
    <property type="project" value="TreeGrafter"/>
</dbReference>
<evidence type="ECO:0000256" key="6">
    <source>
        <dbReference type="ARBA" id="ARBA00025805"/>
    </source>
</evidence>
<dbReference type="GO" id="GO:0045944">
    <property type="term" value="P:positive regulation of transcription by RNA polymerase II"/>
    <property type="evidence" value="ECO:0007669"/>
    <property type="project" value="InterPro"/>
</dbReference>
<feature type="compositionally biased region" description="Basic and acidic residues" evidence="7">
    <location>
        <begin position="289"/>
        <end position="305"/>
    </location>
</feature>
<feature type="compositionally biased region" description="Low complexity" evidence="7">
    <location>
        <begin position="315"/>
        <end position="324"/>
    </location>
</feature>
<evidence type="ECO:0000313" key="9">
    <source>
        <dbReference type="EMBL" id="OUT24719.1"/>
    </source>
</evidence>
<evidence type="ECO:0000256" key="5">
    <source>
        <dbReference type="ARBA" id="ARBA00023242"/>
    </source>
</evidence>
<feature type="domain" description="MADS-box" evidence="8">
    <location>
        <begin position="1"/>
        <end position="61"/>
    </location>
</feature>
<organism evidence="9 10">
    <name type="scientific">Pichia kudriavzevii</name>
    <name type="common">Yeast</name>
    <name type="synonym">Issatchenkia orientalis</name>
    <dbReference type="NCBI Taxonomy" id="4909"/>
    <lineage>
        <taxon>Eukaryota</taxon>
        <taxon>Fungi</taxon>
        <taxon>Dikarya</taxon>
        <taxon>Ascomycota</taxon>
        <taxon>Saccharomycotina</taxon>
        <taxon>Pichiomycetes</taxon>
        <taxon>Pichiales</taxon>
        <taxon>Pichiaceae</taxon>
        <taxon>Pichia</taxon>
    </lineage>
</organism>
<keyword evidence="2" id="KW-0805">Transcription regulation</keyword>
<dbReference type="PANTHER" id="PTHR11945:SF534">
    <property type="entry name" value="MYOCYTE-SPECIFIC ENHANCER FACTOR 2"/>
    <property type="match status" value="1"/>
</dbReference>
<feature type="compositionally biased region" description="Basic and acidic residues" evidence="7">
    <location>
        <begin position="714"/>
        <end position="723"/>
    </location>
</feature>
<dbReference type="PRINTS" id="PR00404">
    <property type="entry name" value="MADSDOMAIN"/>
</dbReference>
<feature type="compositionally biased region" description="Polar residues" evidence="7">
    <location>
        <begin position="243"/>
        <end position="267"/>
    </location>
</feature>
<dbReference type="InterPro" id="IPR033896">
    <property type="entry name" value="MEF2-like_N"/>
</dbReference>